<keyword evidence="4" id="KW-1185">Reference proteome</keyword>
<proteinExistence type="predicted"/>
<dbReference type="Proteomes" id="UP000693981">
    <property type="component" value="Unassembled WGS sequence"/>
</dbReference>
<feature type="compositionally biased region" description="Low complexity" evidence="2">
    <location>
        <begin position="156"/>
        <end position="180"/>
    </location>
</feature>
<dbReference type="OrthoDB" id="157301at2759"/>
<feature type="coiled-coil region" evidence="1">
    <location>
        <begin position="47"/>
        <end position="137"/>
    </location>
</feature>
<protein>
    <submittedName>
        <fullName evidence="3">Uncharacterized protein</fullName>
    </submittedName>
</protein>
<keyword evidence="1" id="KW-0175">Coiled coil</keyword>
<dbReference type="EMBL" id="JAGDFL010000127">
    <property type="protein sequence ID" value="KAG7397078.1"/>
    <property type="molecule type" value="Genomic_DNA"/>
</dbReference>
<comment type="caution">
    <text evidence="3">The sequence shown here is derived from an EMBL/GenBank/DDBJ whole genome shotgun (WGS) entry which is preliminary data.</text>
</comment>
<gene>
    <name evidence="3" type="ORF">PHYBOEH_001292</name>
</gene>
<evidence type="ECO:0000313" key="4">
    <source>
        <dbReference type="Proteomes" id="UP000693981"/>
    </source>
</evidence>
<evidence type="ECO:0000256" key="1">
    <source>
        <dbReference type="SAM" id="Coils"/>
    </source>
</evidence>
<dbReference type="AlphaFoldDB" id="A0A8T1WXX5"/>
<evidence type="ECO:0000256" key="2">
    <source>
        <dbReference type="SAM" id="MobiDB-lite"/>
    </source>
</evidence>
<sequence length="438" mass="49825">MLMTTPSTAFSAPMAVGHGARPLASESHWLLSTAGKWTEEDEKEWKRQQHRENMVFFRRKKKEQQAELRNQHRQLELKLQQHLAMQQRAASRASANLHLRTSRDKKQAVVQHLVAEREALKNENAALREQIDKHEKLRDFVFEASDGLKATVRGPSSSSASRESSSSDASTTSSMSSASSTSSISEMILQHRGWRVHFSSGEPSFHYHPFTKQQLDAIREGYDAKFSVTPFMEDMGSMFGWQVKRAPLVRHPVLDVWINRARYSRRIHCAGGSAQVTMSQLDADSWPVLTTPELWSRIHSNAVASQVLQVIDEDNSVLVRNTPERSLGVHIRYLNLVSRRQVQREDGGRSITYAMVVVSSDANTRSREAEPPRRDVHWVNEGGAYMTLSQIDANTLEVVYDHCSGCMNEQHAQYCLIEWGHIVIRWEQLVTPSRMLAL</sequence>
<reference evidence="3" key="1">
    <citation type="submission" date="2021-02" db="EMBL/GenBank/DDBJ databases">
        <authorList>
            <person name="Palmer J.M."/>
        </authorList>
    </citation>
    <scope>NUCLEOTIDE SEQUENCE</scope>
    <source>
        <strain evidence="3">SCRP23</strain>
    </source>
</reference>
<evidence type="ECO:0000313" key="3">
    <source>
        <dbReference type="EMBL" id="KAG7397078.1"/>
    </source>
</evidence>
<feature type="region of interest" description="Disordered" evidence="2">
    <location>
        <begin position="151"/>
        <end position="180"/>
    </location>
</feature>
<organism evidence="3 4">
    <name type="scientific">Phytophthora boehmeriae</name>
    <dbReference type="NCBI Taxonomy" id="109152"/>
    <lineage>
        <taxon>Eukaryota</taxon>
        <taxon>Sar</taxon>
        <taxon>Stramenopiles</taxon>
        <taxon>Oomycota</taxon>
        <taxon>Peronosporomycetes</taxon>
        <taxon>Peronosporales</taxon>
        <taxon>Peronosporaceae</taxon>
        <taxon>Phytophthora</taxon>
    </lineage>
</organism>
<accession>A0A8T1WXX5</accession>
<name>A0A8T1WXX5_9STRA</name>